<dbReference type="PANTHER" id="PTHR26312">
    <property type="entry name" value="TETRATRICOPEPTIDE REPEAT PROTEIN 5"/>
    <property type="match status" value="1"/>
</dbReference>
<dbReference type="AlphaFoldDB" id="A0A843WRR7"/>
<dbReference type="Proteomes" id="UP000652761">
    <property type="component" value="Unassembled WGS sequence"/>
</dbReference>
<dbReference type="PANTHER" id="PTHR26312:SF153">
    <property type="entry name" value="EXPRESSED PROTEIN"/>
    <property type="match status" value="1"/>
</dbReference>
<dbReference type="SUPFAM" id="SSF48452">
    <property type="entry name" value="TPR-like"/>
    <property type="match status" value="1"/>
</dbReference>
<evidence type="ECO:0000313" key="3">
    <source>
        <dbReference type="Proteomes" id="UP000652761"/>
    </source>
</evidence>
<sequence>MMRVEMGSLASNPTPIPRFSADGRSSAASFGCGLKKRRSAPGTTATSIRASSSSDRSRPSARTLVCPEPPWLVVPPSPPENPFSGHAWPADLQIMGAGGTEVPLSIRMVQRKKRMAGAGPGWMDAPPREAEGGGDAVEGHMGRAVSALVFMIGELQRSVMAGGDGAAVDESVLDRAARERRDSFVWLLRRVFFSSPDLMAALVLLLAEYVTSSAEMNGSTAGAFASSEEKSKANGRSVGSAPENIRIGDYLNWFDIGIEEGSLEQRQHESEETCVDRRRRAYERTIAEGGANSLILCNYAQFLYRVAHDHERAEKYFQWAVMAEPRDAEAMSSYAFFLWEERGDLSLAEEMFLEAIEAEPGNHHYSSTYAWFLWKTGAADTCYPLDPPPSSASEDVD</sequence>
<reference evidence="2" key="1">
    <citation type="submission" date="2017-07" db="EMBL/GenBank/DDBJ databases">
        <title>Taro Niue Genome Assembly and Annotation.</title>
        <authorList>
            <person name="Atibalentja N."/>
            <person name="Keating K."/>
            <person name="Fields C.J."/>
        </authorList>
    </citation>
    <scope>NUCLEOTIDE SEQUENCE</scope>
    <source>
        <strain evidence="2">Niue_2</strain>
        <tissue evidence="2">Leaf</tissue>
    </source>
</reference>
<protein>
    <submittedName>
        <fullName evidence="2">Uncharacterized protein</fullName>
    </submittedName>
</protein>
<dbReference type="Gene3D" id="1.25.40.10">
    <property type="entry name" value="Tetratricopeptide repeat domain"/>
    <property type="match status" value="1"/>
</dbReference>
<name>A0A843WRR7_COLES</name>
<dbReference type="EMBL" id="NMUH01005651">
    <property type="protein sequence ID" value="MQM13312.1"/>
    <property type="molecule type" value="Genomic_DNA"/>
</dbReference>
<evidence type="ECO:0000313" key="2">
    <source>
        <dbReference type="EMBL" id="MQM13312.1"/>
    </source>
</evidence>
<feature type="region of interest" description="Disordered" evidence="1">
    <location>
        <begin position="1"/>
        <end position="64"/>
    </location>
</feature>
<comment type="caution">
    <text evidence="2">The sequence shown here is derived from an EMBL/GenBank/DDBJ whole genome shotgun (WGS) entry which is preliminary data.</text>
</comment>
<dbReference type="InterPro" id="IPR011990">
    <property type="entry name" value="TPR-like_helical_dom_sf"/>
</dbReference>
<feature type="compositionally biased region" description="Low complexity" evidence="1">
    <location>
        <begin position="43"/>
        <end position="54"/>
    </location>
</feature>
<evidence type="ECO:0000256" key="1">
    <source>
        <dbReference type="SAM" id="MobiDB-lite"/>
    </source>
</evidence>
<organism evidence="2 3">
    <name type="scientific">Colocasia esculenta</name>
    <name type="common">Wild taro</name>
    <name type="synonym">Arum esculentum</name>
    <dbReference type="NCBI Taxonomy" id="4460"/>
    <lineage>
        <taxon>Eukaryota</taxon>
        <taxon>Viridiplantae</taxon>
        <taxon>Streptophyta</taxon>
        <taxon>Embryophyta</taxon>
        <taxon>Tracheophyta</taxon>
        <taxon>Spermatophyta</taxon>
        <taxon>Magnoliopsida</taxon>
        <taxon>Liliopsida</taxon>
        <taxon>Araceae</taxon>
        <taxon>Aroideae</taxon>
        <taxon>Colocasieae</taxon>
        <taxon>Colocasia</taxon>
    </lineage>
</organism>
<accession>A0A843WRR7</accession>
<gene>
    <name evidence="2" type="ORF">Taro_046237</name>
</gene>
<dbReference type="OrthoDB" id="1924189at2759"/>
<keyword evidence="3" id="KW-1185">Reference proteome</keyword>
<proteinExistence type="predicted"/>